<reference evidence="2 3" key="1">
    <citation type="journal article" date="2018" name="PLoS Genet.">
        <title>Population sequencing reveals clonal diversity and ancestral inbreeding in the grapevine cultivar Chardonnay.</title>
        <authorList>
            <person name="Roach M.J."/>
            <person name="Johnson D.L."/>
            <person name="Bohlmann J."/>
            <person name="van Vuuren H.J."/>
            <person name="Jones S.J."/>
            <person name="Pretorius I.S."/>
            <person name="Schmidt S.A."/>
            <person name="Borneman A.R."/>
        </authorList>
    </citation>
    <scope>NUCLEOTIDE SEQUENCE [LARGE SCALE GENOMIC DNA]</scope>
    <source>
        <strain evidence="3">cv. Chardonnay</strain>
        <tissue evidence="2">Leaf</tissue>
    </source>
</reference>
<feature type="domain" description="Reverse transcriptase Ty1/copia-type" evidence="1">
    <location>
        <begin position="15"/>
        <end position="103"/>
    </location>
</feature>
<dbReference type="Pfam" id="PF07727">
    <property type="entry name" value="RVT_2"/>
    <property type="match status" value="1"/>
</dbReference>
<dbReference type="PANTHER" id="PTHR11439">
    <property type="entry name" value="GAG-POL-RELATED RETROTRANSPOSON"/>
    <property type="match status" value="1"/>
</dbReference>
<comment type="caution">
    <text evidence="2">The sequence shown here is derived from an EMBL/GenBank/DDBJ whole genome shotgun (WGS) entry which is preliminary data.</text>
</comment>
<organism evidence="2 3">
    <name type="scientific">Vitis vinifera</name>
    <name type="common">Grape</name>
    <dbReference type="NCBI Taxonomy" id="29760"/>
    <lineage>
        <taxon>Eukaryota</taxon>
        <taxon>Viridiplantae</taxon>
        <taxon>Streptophyta</taxon>
        <taxon>Embryophyta</taxon>
        <taxon>Tracheophyta</taxon>
        <taxon>Spermatophyta</taxon>
        <taxon>Magnoliopsida</taxon>
        <taxon>eudicotyledons</taxon>
        <taxon>Gunneridae</taxon>
        <taxon>Pentapetalae</taxon>
        <taxon>rosids</taxon>
        <taxon>Vitales</taxon>
        <taxon>Vitaceae</taxon>
        <taxon>Viteae</taxon>
        <taxon>Vitis</taxon>
    </lineage>
</organism>
<gene>
    <name evidence="2" type="primary">RE2_1271</name>
    <name evidence="2" type="ORF">CK203_024339</name>
</gene>
<dbReference type="InterPro" id="IPR043502">
    <property type="entry name" value="DNA/RNA_pol_sf"/>
</dbReference>
<dbReference type="SUPFAM" id="SSF56672">
    <property type="entry name" value="DNA/RNA polymerases"/>
    <property type="match status" value="1"/>
</dbReference>
<dbReference type="InterPro" id="IPR013103">
    <property type="entry name" value="RVT_2"/>
</dbReference>
<evidence type="ECO:0000313" key="3">
    <source>
        <dbReference type="Proteomes" id="UP000288805"/>
    </source>
</evidence>
<dbReference type="EMBL" id="QGNW01000074">
    <property type="protein sequence ID" value="RVX01738.1"/>
    <property type="molecule type" value="Genomic_DNA"/>
</dbReference>
<evidence type="ECO:0000313" key="2">
    <source>
        <dbReference type="EMBL" id="RVX01738.1"/>
    </source>
</evidence>
<sequence>MDNIKLAFREESNREQWVYKIKYNFDGSIERCKTRLVILGNKQVEGIDYNETFAQTAKIVIVRTFLAVATTKGWEQHQVDVHSAFLHDELDEEVYMQMPPGFASPTPVARNSYGIFLCQRKYTLDIISEAGLLGAKFAGTPLEQNHKLTLVGNSDLCDPGQYRRLDEHWEATLRAVRYLKGNPGQGNSPISWKTKKQHTVSRSSTEAEYRSMATTTCELKWLKGLLSALGVMHSDPMHLYCDSQAALHITTNPVFHE</sequence>
<dbReference type="AlphaFoldDB" id="A0A438IYF5"/>
<protein>
    <submittedName>
        <fullName evidence="2">Retrovirus-related Pol polyprotein from transposon RE2</fullName>
    </submittedName>
</protein>
<dbReference type="CDD" id="cd09272">
    <property type="entry name" value="RNase_HI_RT_Ty1"/>
    <property type="match status" value="1"/>
</dbReference>
<evidence type="ECO:0000259" key="1">
    <source>
        <dbReference type="Pfam" id="PF07727"/>
    </source>
</evidence>
<accession>A0A438IYF5</accession>
<dbReference type="Proteomes" id="UP000288805">
    <property type="component" value="Unassembled WGS sequence"/>
</dbReference>
<dbReference type="PANTHER" id="PTHR11439:SF511">
    <property type="match status" value="1"/>
</dbReference>
<proteinExistence type="predicted"/>
<name>A0A438IYF5_VITVI</name>